<dbReference type="Proteomes" id="UP000281975">
    <property type="component" value="Unassembled WGS sequence"/>
</dbReference>
<dbReference type="InterPro" id="IPR012845">
    <property type="entry name" value="RNA_pol_sigma_FliA_WhiG"/>
</dbReference>
<protein>
    <recommendedName>
        <fullName evidence="6">RNA polymerase sigma factor FliA</fullName>
    </recommendedName>
    <alternativeName>
        <fullName evidence="6">RNA polymerase sigma factor for flagellar operon</fullName>
    </alternativeName>
    <alternativeName>
        <fullName evidence="6">Sigma F</fullName>
    </alternativeName>
    <alternativeName>
        <fullName evidence="6">Sigma-28</fullName>
    </alternativeName>
</protein>
<keyword evidence="3 6" id="KW-0731">Sigma factor</keyword>
<dbReference type="HAMAP" id="MF_00962">
    <property type="entry name" value="Sigma70_FliA"/>
    <property type="match status" value="1"/>
</dbReference>
<dbReference type="Pfam" id="PF04545">
    <property type="entry name" value="Sigma70_r4"/>
    <property type="match status" value="1"/>
</dbReference>
<dbReference type="SUPFAM" id="SSF88946">
    <property type="entry name" value="Sigma2 domain of RNA polymerase sigma factors"/>
    <property type="match status" value="1"/>
</dbReference>
<dbReference type="NCBIfam" id="NF005413">
    <property type="entry name" value="PRK06986.1"/>
    <property type="match status" value="1"/>
</dbReference>
<reference evidence="8 9" key="1">
    <citation type="submission" date="2018-10" db="EMBL/GenBank/DDBJ databases">
        <title>Genomic Encyclopedia of Type Strains, Phase IV (KMG-IV): sequencing the most valuable type-strain genomes for metagenomic binning, comparative biology and taxonomic classification.</title>
        <authorList>
            <person name="Goeker M."/>
        </authorList>
    </citation>
    <scope>NUCLEOTIDE SEQUENCE [LARGE SCALE GENOMIC DNA]</scope>
    <source>
        <strain evidence="8 9">DSM 23229</strain>
    </source>
</reference>
<evidence type="ECO:0000313" key="9">
    <source>
        <dbReference type="Proteomes" id="UP000281975"/>
    </source>
</evidence>
<evidence type="ECO:0000256" key="3">
    <source>
        <dbReference type="ARBA" id="ARBA00023082"/>
    </source>
</evidence>
<keyword evidence="9" id="KW-1185">Reference proteome</keyword>
<dbReference type="CDD" id="cd06171">
    <property type="entry name" value="Sigma70_r4"/>
    <property type="match status" value="1"/>
</dbReference>
<dbReference type="PIRSF" id="PIRSF000770">
    <property type="entry name" value="RNA_pol_sigma-SigE/K"/>
    <property type="match status" value="1"/>
</dbReference>
<comment type="subcellular location">
    <subcellularLocation>
        <location evidence="6">Cytoplasm</location>
    </subcellularLocation>
</comment>
<dbReference type="InterPro" id="IPR014284">
    <property type="entry name" value="RNA_pol_sigma-70_dom"/>
</dbReference>
<dbReference type="Pfam" id="PF04539">
    <property type="entry name" value="Sigma70_r3"/>
    <property type="match status" value="1"/>
</dbReference>
<comment type="similarity">
    <text evidence="6">Belongs to the sigma-70 factor family. FliA subfamily.</text>
</comment>
<comment type="caution">
    <text evidence="8">The sequence shown here is derived from an EMBL/GenBank/DDBJ whole genome shotgun (WGS) entry which is preliminary data.</text>
</comment>
<dbReference type="InterPro" id="IPR028617">
    <property type="entry name" value="Sigma70_FliA"/>
</dbReference>
<keyword evidence="5 6" id="KW-0804">Transcription</keyword>
<dbReference type="InterPro" id="IPR007624">
    <property type="entry name" value="RNA_pol_sigma70_r3"/>
</dbReference>
<comment type="function">
    <text evidence="6">Sigma factors are initiation factors that promote the attachment of RNA polymerase to specific initiation sites and are then released. This sigma factor controls the expression of flagella-related genes.</text>
</comment>
<evidence type="ECO:0000313" key="8">
    <source>
        <dbReference type="EMBL" id="RKR06113.1"/>
    </source>
</evidence>
<dbReference type="Pfam" id="PF04542">
    <property type="entry name" value="Sigma70_r2"/>
    <property type="match status" value="1"/>
</dbReference>
<evidence type="ECO:0000256" key="1">
    <source>
        <dbReference type="ARBA" id="ARBA00022490"/>
    </source>
</evidence>
<dbReference type="Gene3D" id="1.10.1740.10">
    <property type="match status" value="1"/>
</dbReference>
<accession>A0A420WY47</accession>
<organism evidence="8 9">
    <name type="scientific">Kushneria sinocarnis</name>
    <dbReference type="NCBI Taxonomy" id="595502"/>
    <lineage>
        <taxon>Bacteria</taxon>
        <taxon>Pseudomonadati</taxon>
        <taxon>Pseudomonadota</taxon>
        <taxon>Gammaproteobacteria</taxon>
        <taxon>Oceanospirillales</taxon>
        <taxon>Halomonadaceae</taxon>
        <taxon>Kushneria</taxon>
    </lineage>
</organism>
<dbReference type="SUPFAM" id="SSF88659">
    <property type="entry name" value="Sigma3 and sigma4 domains of RNA polymerase sigma factors"/>
    <property type="match status" value="2"/>
</dbReference>
<keyword evidence="2 6" id="KW-0805">Transcription regulation</keyword>
<comment type="caution">
    <text evidence="6">Lacks conserved residue(s) required for the propagation of feature annotation.</text>
</comment>
<dbReference type="GO" id="GO:0006352">
    <property type="term" value="P:DNA-templated transcription initiation"/>
    <property type="evidence" value="ECO:0007669"/>
    <property type="project" value="UniProtKB-UniRule"/>
</dbReference>
<dbReference type="InterPro" id="IPR007630">
    <property type="entry name" value="RNA_pol_sigma70_r4"/>
</dbReference>
<proteinExistence type="inferred from homology"/>
<dbReference type="InterPro" id="IPR013324">
    <property type="entry name" value="RNA_pol_sigma_r3/r4-like"/>
</dbReference>
<feature type="short sequence motif" description="Interaction with polymerase core subunit RpoC" evidence="6">
    <location>
        <begin position="40"/>
        <end position="43"/>
    </location>
</feature>
<dbReference type="InterPro" id="IPR000943">
    <property type="entry name" value="RNA_pol_sigma70"/>
</dbReference>
<name>A0A420WY47_9GAMM</name>
<dbReference type="PANTHER" id="PTHR30385:SF7">
    <property type="entry name" value="RNA POLYMERASE SIGMA FACTOR FLIA"/>
    <property type="match status" value="1"/>
</dbReference>
<dbReference type="GO" id="GO:0005737">
    <property type="term" value="C:cytoplasm"/>
    <property type="evidence" value="ECO:0007669"/>
    <property type="project" value="UniProtKB-SubCell"/>
</dbReference>
<dbReference type="GO" id="GO:0003677">
    <property type="term" value="F:DNA binding"/>
    <property type="evidence" value="ECO:0007669"/>
    <property type="project" value="UniProtKB-UniRule"/>
</dbReference>
<dbReference type="AlphaFoldDB" id="A0A420WY47"/>
<dbReference type="InterPro" id="IPR007627">
    <property type="entry name" value="RNA_pol_sigma70_r2"/>
</dbReference>
<dbReference type="GO" id="GO:0003899">
    <property type="term" value="F:DNA-directed RNA polymerase activity"/>
    <property type="evidence" value="ECO:0007669"/>
    <property type="project" value="InterPro"/>
</dbReference>
<dbReference type="EMBL" id="RBIN01000003">
    <property type="protein sequence ID" value="RKR06113.1"/>
    <property type="molecule type" value="Genomic_DNA"/>
</dbReference>
<dbReference type="FunFam" id="1.10.1740.10:FF:000002">
    <property type="entry name" value="RNA polymerase sigma factor FliA"/>
    <property type="match status" value="1"/>
</dbReference>
<feature type="region of interest" description="Sigma-70 factor domain-2" evidence="6">
    <location>
        <begin position="13"/>
        <end position="85"/>
    </location>
</feature>
<dbReference type="RefSeq" id="WP_121172007.1">
    <property type="nucleotide sequence ID" value="NZ_RBIN01000003.1"/>
</dbReference>
<evidence type="ECO:0000256" key="4">
    <source>
        <dbReference type="ARBA" id="ARBA00023125"/>
    </source>
</evidence>
<dbReference type="PRINTS" id="PR00046">
    <property type="entry name" value="SIGMA70FCT"/>
</dbReference>
<feature type="DNA-binding region" description="H-T-H motif" evidence="6">
    <location>
        <begin position="204"/>
        <end position="223"/>
    </location>
</feature>
<dbReference type="InterPro" id="IPR013325">
    <property type="entry name" value="RNA_pol_sigma_r2"/>
</dbReference>
<keyword evidence="4 6" id="KW-0238">DNA-binding</keyword>
<dbReference type="GO" id="GO:0016987">
    <property type="term" value="F:sigma factor activity"/>
    <property type="evidence" value="ECO:0007669"/>
    <property type="project" value="UniProtKB-UniRule"/>
</dbReference>
<evidence type="ECO:0000259" key="7">
    <source>
        <dbReference type="PROSITE" id="PS00716"/>
    </source>
</evidence>
<dbReference type="NCBIfam" id="TIGR02937">
    <property type="entry name" value="sigma70-ECF"/>
    <property type="match status" value="1"/>
</dbReference>
<sequence>MYTAQGRIDHTQLMDQYMPMVRRQALSMQVRLPACVDLDDLIQAGLVGLLDAFNRFDAGQGATFTTYASQRVRGAMIDELRSRDWLPRSVRRVSRDIDRAVWKLEQQNGRSPSEREIAAELDISLDDYHQTLTDVNNGFLMPYEDVSTDESEASHVDHSVPRPDTPHDQWLAHAQREQLAAAIDRLPERERLLLALYYQEELNLKEIGAVMGVSESRVCQLHGQAVARLRVALANEDDE</sequence>
<dbReference type="OrthoDB" id="9799825at2"/>
<evidence type="ECO:0000256" key="5">
    <source>
        <dbReference type="ARBA" id="ARBA00023163"/>
    </source>
</evidence>
<gene>
    <name evidence="6" type="primary">fliA</name>
    <name evidence="8" type="ORF">C7446_1049</name>
</gene>
<keyword evidence="1 6" id="KW-0963">Cytoplasm</keyword>
<dbReference type="NCBIfam" id="TIGR02479">
    <property type="entry name" value="FliA_WhiG"/>
    <property type="match status" value="1"/>
</dbReference>
<dbReference type="Gene3D" id="1.20.140.160">
    <property type="match status" value="1"/>
</dbReference>
<feature type="region of interest" description="Sigma-70 factor domain-4" evidence="6">
    <location>
        <begin position="182"/>
        <end position="230"/>
    </location>
</feature>
<dbReference type="PANTHER" id="PTHR30385">
    <property type="entry name" value="SIGMA FACTOR F FLAGELLAR"/>
    <property type="match status" value="1"/>
</dbReference>
<evidence type="ECO:0000256" key="6">
    <source>
        <dbReference type="HAMAP-Rule" id="MF_00962"/>
    </source>
</evidence>
<dbReference type="PROSITE" id="PS00716">
    <property type="entry name" value="SIGMA70_2"/>
    <property type="match status" value="1"/>
</dbReference>
<feature type="domain" description="RNA polymerase sigma-70" evidence="7">
    <location>
        <begin position="203"/>
        <end position="229"/>
    </location>
</feature>
<evidence type="ECO:0000256" key="2">
    <source>
        <dbReference type="ARBA" id="ARBA00023015"/>
    </source>
</evidence>